<evidence type="ECO:0000256" key="1">
    <source>
        <dbReference type="ARBA" id="ARBA00004141"/>
    </source>
</evidence>
<feature type="transmembrane region" description="Helical" evidence="7">
    <location>
        <begin position="457"/>
        <end position="475"/>
    </location>
</feature>
<feature type="region of interest" description="Disordered" evidence="6">
    <location>
        <begin position="62"/>
        <end position="91"/>
    </location>
</feature>
<feature type="transmembrane region" description="Helical" evidence="7">
    <location>
        <begin position="317"/>
        <end position="338"/>
    </location>
</feature>
<proteinExistence type="predicted"/>
<dbReference type="Proteomes" id="UP001642483">
    <property type="component" value="Unassembled WGS sequence"/>
</dbReference>
<dbReference type="Pfam" id="PF07690">
    <property type="entry name" value="MFS_1"/>
    <property type="match status" value="1"/>
</dbReference>
<dbReference type="InterPro" id="IPR036259">
    <property type="entry name" value="MFS_trans_sf"/>
</dbReference>
<feature type="transmembrane region" description="Helical" evidence="7">
    <location>
        <begin position="186"/>
        <end position="210"/>
    </location>
</feature>
<feature type="transmembrane region" description="Helical" evidence="7">
    <location>
        <begin position="525"/>
        <end position="545"/>
    </location>
</feature>
<evidence type="ECO:0000256" key="3">
    <source>
        <dbReference type="ARBA" id="ARBA00022692"/>
    </source>
</evidence>
<keyword evidence="5 7" id="KW-0472">Membrane</keyword>
<evidence type="ECO:0000256" key="7">
    <source>
        <dbReference type="SAM" id="Phobius"/>
    </source>
</evidence>
<dbReference type="PROSITE" id="PS50850">
    <property type="entry name" value="MFS"/>
    <property type="match status" value="1"/>
</dbReference>
<feature type="transmembrane region" description="Helical" evidence="7">
    <location>
        <begin position="251"/>
        <end position="270"/>
    </location>
</feature>
<protein>
    <recommendedName>
        <fullName evidence="8">Major facilitator superfamily (MFS) profile domain-containing protein</fullName>
    </recommendedName>
</protein>
<evidence type="ECO:0000256" key="6">
    <source>
        <dbReference type="SAM" id="MobiDB-lite"/>
    </source>
</evidence>
<dbReference type="InterPro" id="IPR020846">
    <property type="entry name" value="MFS_dom"/>
</dbReference>
<evidence type="ECO:0000256" key="5">
    <source>
        <dbReference type="ARBA" id="ARBA00023136"/>
    </source>
</evidence>
<comment type="subcellular location">
    <subcellularLocation>
        <location evidence="1">Membrane</location>
        <topology evidence="1">Multi-pass membrane protein</topology>
    </subcellularLocation>
</comment>
<keyword evidence="4 7" id="KW-1133">Transmembrane helix</keyword>
<feature type="transmembrane region" description="Helical" evidence="7">
    <location>
        <begin position="421"/>
        <end position="445"/>
    </location>
</feature>
<dbReference type="EMBL" id="CAWYQH010000152">
    <property type="protein sequence ID" value="CAK8695835.1"/>
    <property type="molecule type" value="Genomic_DNA"/>
</dbReference>
<feature type="compositionally biased region" description="Polar residues" evidence="6">
    <location>
        <begin position="1"/>
        <end position="16"/>
    </location>
</feature>
<accession>A0ABP0H030</accession>
<feature type="transmembrane region" description="Helical" evidence="7">
    <location>
        <begin position="276"/>
        <end position="305"/>
    </location>
</feature>
<evidence type="ECO:0000256" key="4">
    <source>
        <dbReference type="ARBA" id="ARBA00022989"/>
    </source>
</evidence>
<feature type="compositionally biased region" description="Low complexity" evidence="6">
    <location>
        <begin position="40"/>
        <end position="50"/>
    </location>
</feature>
<evidence type="ECO:0000313" key="9">
    <source>
        <dbReference type="EMBL" id="CAK8695835.1"/>
    </source>
</evidence>
<feature type="transmembrane region" description="Helical" evidence="7">
    <location>
        <begin position="380"/>
        <end position="401"/>
    </location>
</feature>
<evidence type="ECO:0000259" key="8">
    <source>
        <dbReference type="PROSITE" id="PS50850"/>
    </source>
</evidence>
<comment type="caution">
    <text evidence="9">The sequence shown here is derived from an EMBL/GenBank/DDBJ whole genome shotgun (WGS) entry which is preliminary data.</text>
</comment>
<keyword evidence="2" id="KW-0813">Transport</keyword>
<dbReference type="SUPFAM" id="SSF103473">
    <property type="entry name" value="MFS general substrate transporter"/>
    <property type="match status" value="1"/>
</dbReference>
<feature type="transmembrane region" description="Helical" evidence="7">
    <location>
        <begin position="222"/>
        <end position="244"/>
    </location>
</feature>
<dbReference type="PANTHER" id="PTHR23506">
    <property type="entry name" value="GH10249P"/>
    <property type="match status" value="1"/>
</dbReference>
<feature type="transmembrane region" description="Helical" evidence="7">
    <location>
        <begin position="487"/>
        <end position="505"/>
    </location>
</feature>
<keyword evidence="3 7" id="KW-0812">Transmembrane</keyword>
<feature type="region of interest" description="Disordered" evidence="6">
    <location>
        <begin position="1"/>
        <end position="50"/>
    </location>
</feature>
<evidence type="ECO:0000313" key="10">
    <source>
        <dbReference type="Proteomes" id="UP001642483"/>
    </source>
</evidence>
<feature type="domain" description="Major facilitator superfamily (MFS) profile" evidence="8">
    <location>
        <begin position="186"/>
        <end position="588"/>
    </location>
</feature>
<dbReference type="PANTHER" id="PTHR23506:SF26">
    <property type="entry name" value="MFS-TYPE TRANSPORTER SLC18B1"/>
    <property type="match status" value="1"/>
</dbReference>
<reference evidence="9 10" key="1">
    <citation type="submission" date="2024-02" db="EMBL/GenBank/DDBJ databases">
        <authorList>
            <person name="Daric V."/>
            <person name="Darras S."/>
        </authorList>
    </citation>
    <scope>NUCLEOTIDE SEQUENCE [LARGE SCALE GENOMIC DNA]</scope>
</reference>
<gene>
    <name evidence="9" type="ORF">CVLEPA_LOCUS29054</name>
</gene>
<feature type="transmembrane region" description="Helical" evidence="7">
    <location>
        <begin position="557"/>
        <end position="576"/>
    </location>
</feature>
<keyword evidence="10" id="KW-1185">Reference proteome</keyword>
<name>A0ABP0H030_CLALP</name>
<feature type="transmembrane region" description="Helical" evidence="7">
    <location>
        <begin position="344"/>
        <end position="368"/>
    </location>
</feature>
<feature type="compositionally biased region" description="Basic residues" evidence="6">
    <location>
        <begin position="74"/>
        <end position="84"/>
    </location>
</feature>
<dbReference type="Gene3D" id="1.20.1250.20">
    <property type="entry name" value="MFS general substrate transporter like domains"/>
    <property type="match status" value="2"/>
</dbReference>
<sequence>MPNLVQENKPSFSSVDAHSPKDGFLQETTVDANDKSPDRSQSSASLSTNSAFSTTSELHLTNEDHASIGSKVSAHCRTRSRTHSRIPGGRTTIFRRSNSISIPTAKSLFDVEDLSKSCSAAYSRIDNSKYGSMDHTSNDINNIHPGDLSNNSISSNSGVDDVTRIDEQIGPSEKLYFGFTRKQLKVFISLVLLSVNDIMGYSAIATFFPIVAASKGLTSTQIGFIFASYSICGILASIIVGIVLVKVGAKFCVIAGMFWNTGAIICFGFLDSSAKLPFFILCIVSRGLMGFGSSTAFTAMFAIIFQEFSQRAITVMSISEALVGVGGMIAPLIGGGLYDAGGYITPFMVLGGAQILLLILCWYMLPYVPIQKEVTSKPPFYLLIHSSAFIATLVVVFVFAANSFLTANIAEFLKDQFNMDAVMVGITLLVSSVFYAGMSPLWGYIADRWKKSFIMEISTVGVSIAMAIIGPVIFLRHLFGWNKQKLWLMYLAAVLNGAFFGGALMPTFNEMLLGAKELKMSESELAQYGLVSGLWNMAFSVGDILGPTVGGILVENFGFENSAGIFALTGFFLAFCKLTQRYIRHRTRNTADEETIENDDETKPLLAGDCSIQA</sequence>
<evidence type="ECO:0000256" key="2">
    <source>
        <dbReference type="ARBA" id="ARBA00022448"/>
    </source>
</evidence>
<dbReference type="InterPro" id="IPR050930">
    <property type="entry name" value="MFS_Vesicular_Transporter"/>
</dbReference>
<organism evidence="9 10">
    <name type="scientific">Clavelina lepadiformis</name>
    <name type="common">Light-bulb sea squirt</name>
    <name type="synonym">Ascidia lepadiformis</name>
    <dbReference type="NCBI Taxonomy" id="159417"/>
    <lineage>
        <taxon>Eukaryota</taxon>
        <taxon>Metazoa</taxon>
        <taxon>Chordata</taxon>
        <taxon>Tunicata</taxon>
        <taxon>Ascidiacea</taxon>
        <taxon>Aplousobranchia</taxon>
        <taxon>Clavelinidae</taxon>
        <taxon>Clavelina</taxon>
    </lineage>
</organism>
<dbReference type="InterPro" id="IPR011701">
    <property type="entry name" value="MFS"/>
</dbReference>